<feature type="transmembrane region" description="Helical" evidence="14">
    <location>
        <begin position="78"/>
        <end position="105"/>
    </location>
</feature>
<feature type="domain" description="SSD" evidence="15">
    <location>
        <begin position="49"/>
        <end position="216"/>
    </location>
</feature>
<dbReference type="EMBL" id="OU015566">
    <property type="protein sequence ID" value="CAG5105869.1"/>
    <property type="molecule type" value="Genomic_DNA"/>
</dbReference>
<comment type="pathway">
    <text evidence="3">Metabolic intermediate biosynthesis; (R)-mevalonate biosynthesis; (R)-mevalonate from acetyl-CoA: step 3/3.</text>
</comment>
<keyword evidence="11" id="KW-0560">Oxidoreductase</keyword>
<gene>
    <name evidence="16" type="ORF">OKIOD_LOCUS11292</name>
</gene>
<dbReference type="InterPro" id="IPR023076">
    <property type="entry name" value="HMG_CoA_Rdtase_CS"/>
</dbReference>
<dbReference type="SUPFAM" id="SSF56542">
    <property type="entry name" value="Substrate-binding domain of HMG-CoA reductase"/>
    <property type="match status" value="1"/>
</dbReference>
<evidence type="ECO:0000256" key="7">
    <source>
        <dbReference type="ARBA" id="ARBA00022692"/>
    </source>
</evidence>
<dbReference type="InterPro" id="IPR009029">
    <property type="entry name" value="HMG_CoA_Rdtase_sub-bd_dom_sf"/>
</dbReference>
<dbReference type="InterPro" id="IPR023074">
    <property type="entry name" value="HMG_CoA_Rdtase_cat_sf"/>
</dbReference>
<dbReference type="Proteomes" id="UP001158576">
    <property type="component" value="Chromosome 1"/>
</dbReference>
<proteinExistence type="inferred from homology"/>
<evidence type="ECO:0000256" key="9">
    <source>
        <dbReference type="ARBA" id="ARBA00022857"/>
    </source>
</evidence>
<dbReference type="SUPFAM" id="SSF55035">
    <property type="entry name" value="NAD-binding domain of HMG-CoA reductase"/>
    <property type="match status" value="1"/>
</dbReference>
<comment type="catalytic activity">
    <reaction evidence="13">
        <text>(R)-mevalonate + 2 NADP(+) + CoA = (3S)-3-hydroxy-3-methylglutaryl-CoA + 2 NADPH + 2 H(+)</text>
        <dbReference type="Rhea" id="RHEA:15989"/>
        <dbReference type="ChEBI" id="CHEBI:15378"/>
        <dbReference type="ChEBI" id="CHEBI:36464"/>
        <dbReference type="ChEBI" id="CHEBI:43074"/>
        <dbReference type="ChEBI" id="CHEBI:57287"/>
        <dbReference type="ChEBI" id="CHEBI:57783"/>
        <dbReference type="ChEBI" id="CHEBI:58349"/>
        <dbReference type="EC" id="1.1.1.34"/>
    </reaction>
    <physiologicalReaction direction="right-to-left" evidence="13">
        <dbReference type="Rhea" id="RHEA:15991"/>
    </physiologicalReaction>
</comment>
<feature type="transmembrane region" description="Helical" evidence="14">
    <location>
        <begin position="190"/>
        <end position="221"/>
    </location>
</feature>
<evidence type="ECO:0000256" key="1">
    <source>
        <dbReference type="ARBA" id="ARBA00004477"/>
    </source>
</evidence>
<evidence type="ECO:0000313" key="17">
    <source>
        <dbReference type="Proteomes" id="UP001158576"/>
    </source>
</evidence>
<evidence type="ECO:0000256" key="5">
    <source>
        <dbReference type="ARBA" id="ARBA00012999"/>
    </source>
</evidence>
<feature type="transmembrane region" description="Helical" evidence="14">
    <location>
        <begin position="12"/>
        <end position="29"/>
    </location>
</feature>
<dbReference type="EC" id="1.1.1.34" evidence="5"/>
<reference evidence="16 17" key="1">
    <citation type="submission" date="2021-04" db="EMBL/GenBank/DDBJ databases">
        <authorList>
            <person name="Bliznina A."/>
        </authorList>
    </citation>
    <scope>NUCLEOTIDE SEQUENCE [LARGE SCALE GENOMIC DNA]</scope>
</reference>
<sequence length="722" mass="79732">MGMLRSIPERCAKYPYEVLVFYLVILIGLLSLPHSKEALFQLSFDESEFHSLIIVARCLAILHTSYQIKKLRLFHSFWLAAAMAIFSLVIFSSFVLLSSMVASFFPDSKVLSWSTLIPLCVLVTEMDFPHALLLTSSESVANKETIPQSIASATSRLGLKASSTSLLDIFCLGSVILYNRYDLSSSGMNFALAVSIICVLLQNLIFFTLVPSLTSLILYWFPRAPLKALTDDGHICLLTQRALSSLKFGSGFEVSILVTSTFVLAQSKKVFGLVLRQFCPFYLLDFLRRNVSPFWPSRISFSETGIWTFLSVSIFRYLILDNVRRSRARHLSSSDKPLKNSSARVRRQSDSFYDFDSNEEIRDLEEMKQLLSEKKCDLMNNSEILFLLKLGLIRPYALEKILQDATRGVVIRRRFLGEEKFRSLPYQNYDFEIAAKACCENIVGYVPIPLGVVGPILVDGRECSPLLATTEGALLASVNRGCKVIKISGGAKTSIFRDEMSRAPCVSFPSTAAALDCFQWLEDPYNFTIIKDAFETTTRFGKLLKVTPYPAGRLLFLRFSASTGDAMGMNMVSKGTNKAVDTLLGLFPSAKLESISGNACTDQGSLELKLPNPGTDKKPSAMNWINGRGKTIIAEVSIPEKVLVANFKCTAKQLADLNVRKNLIGSNVAGSIGGFNAHAANIVAACFIASGQDAAQVVEGSQTMTLFEERVIDSGNGLISLE</sequence>
<dbReference type="InterPro" id="IPR002202">
    <property type="entry name" value="HMG_CoA_Rdtase"/>
</dbReference>
<dbReference type="PROSITE" id="PS50065">
    <property type="entry name" value="HMG_COA_REDUCTASE_4"/>
    <property type="match status" value="1"/>
</dbReference>
<feature type="transmembrane region" description="Helical" evidence="14">
    <location>
        <begin position="49"/>
        <end position="66"/>
    </location>
</feature>
<dbReference type="PROSITE" id="PS50156">
    <property type="entry name" value="SSD"/>
    <property type="match status" value="1"/>
</dbReference>
<evidence type="ECO:0000256" key="14">
    <source>
        <dbReference type="SAM" id="Phobius"/>
    </source>
</evidence>
<dbReference type="PRINTS" id="PR00071">
    <property type="entry name" value="HMGCOARDTASE"/>
</dbReference>
<evidence type="ECO:0000256" key="13">
    <source>
        <dbReference type="ARBA" id="ARBA00049909"/>
    </source>
</evidence>
<comment type="similarity">
    <text evidence="4">Belongs to the HMG-CoA reductase family.</text>
</comment>
<name>A0ABN7SRA7_OIKDI</name>
<dbReference type="PROSITE" id="PS00066">
    <property type="entry name" value="HMG_COA_REDUCTASE_1"/>
    <property type="match status" value="1"/>
</dbReference>
<dbReference type="InterPro" id="IPR000731">
    <property type="entry name" value="SSD"/>
</dbReference>
<evidence type="ECO:0000256" key="6">
    <source>
        <dbReference type="ARBA" id="ARBA00016920"/>
    </source>
</evidence>
<dbReference type="InterPro" id="IPR004554">
    <property type="entry name" value="HMG_CoA_Rdtase_eu_arc"/>
</dbReference>
<keyword evidence="10 14" id="KW-1133">Transmembrane helix</keyword>
<evidence type="ECO:0000256" key="8">
    <source>
        <dbReference type="ARBA" id="ARBA00022824"/>
    </source>
</evidence>
<evidence type="ECO:0000259" key="15">
    <source>
        <dbReference type="PROSITE" id="PS50156"/>
    </source>
</evidence>
<accession>A0ABN7SRA7</accession>
<feature type="transmembrane region" description="Helical" evidence="14">
    <location>
        <begin position="157"/>
        <end position="178"/>
    </location>
</feature>
<keyword evidence="7 14" id="KW-0812">Transmembrane</keyword>
<organism evidence="16 17">
    <name type="scientific">Oikopleura dioica</name>
    <name type="common">Tunicate</name>
    <dbReference type="NCBI Taxonomy" id="34765"/>
    <lineage>
        <taxon>Eukaryota</taxon>
        <taxon>Metazoa</taxon>
        <taxon>Chordata</taxon>
        <taxon>Tunicata</taxon>
        <taxon>Appendicularia</taxon>
        <taxon>Copelata</taxon>
        <taxon>Oikopleuridae</taxon>
        <taxon>Oikopleura</taxon>
    </lineage>
</organism>
<evidence type="ECO:0000256" key="4">
    <source>
        <dbReference type="ARBA" id="ARBA00007661"/>
    </source>
</evidence>
<evidence type="ECO:0000313" key="16">
    <source>
        <dbReference type="EMBL" id="CAG5105869.1"/>
    </source>
</evidence>
<evidence type="ECO:0000256" key="10">
    <source>
        <dbReference type="ARBA" id="ARBA00022989"/>
    </source>
</evidence>
<dbReference type="PANTHER" id="PTHR10572">
    <property type="entry name" value="3-HYDROXY-3-METHYLGLUTARYL-COENZYME A REDUCTASE"/>
    <property type="match status" value="1"/>
</dbReference>
<protein>
    <recommendedName>
        <fullName evidence="6">3-hydroxy-3-methylglutaryl-coenzyme A reductase</fullName>
        <ecNumber evidence="5">1.1.1.34</ecNumber>
    </recommendedName>
</protein>
<dbReference type="PANTHER" id="PTHR10572:SF24">
    <property type="entry name" value="3-HYDROXY-3-METHYLGLUTARYL-COENZYME A REDUCTASE"/>
    <property type="match status" value="1"/>
</dbReference>
<dbReference type="Gene3D" id="3.30.70.420">
    <property type="entry name" value="Hydroxymethylglutaryl-CoA reductase, class I/II, NAD/NADP-binding domain"/>
    <property type="match status" value="1"/>
</dbReference>
<dbReference type="Pfam" id="PF00368">
    <property type="entry name" value="HMG-CoA_red"/>
    <property type="match status" value="1"/>
</dbReference>
<dbReference type="Gene3D" id="1.10.3270.10">
    <property type="entry name" value="HMGR, N-terminal domain"/>
    <property type="match status" value="1"/>
</dbReference>
<keyword evidence="12 14" id="KW-0472">Membrane</keyword>
<dbReference type="Gene3D" id="3.90.770.10">
    <property type="entry name" value="3-hydroxy-3-methylglutaryl-coenzyme A Reductase, Chain A, domain 2"/>
    <property type="match status" value="1"/>
</dbReference>
<dbReference type="InterPro" id="IPR009023">
    <property type="entry name" value="HMG_CoA_Rdtase_NAD(P)-bd_sf"/>
</dbReference>
<evidence type="ECO:0000256" key="11">
    <source>
        <dbReference type="ARBA" id="ARBA00023002"/>
    </source>
</evidence>
<dbReference type="CDD" id="cd00643">
    <property type="entry name" value="HMG-CoA_reductase_classI"/>
    <property type="match status" value="1"/>
</dbReference>
<evidence type="ECO:0000256" key="2">
    <source>
        <dbReference type="ARBA" id="ARBA00004585"/>
    </source>
</evidence>
<keyword evidence="8" id="KW-0256">Endoplasmic reticulum</keyword>
<evidence type="ECO:0000256" key="12">
    <source>
        <dbReference type="ARBA" id="ARBA00023136"/>
    </source>
</evidence>
<keyword evidence="17" id="KW-1185">Reference proteome</keyword>
<dbReference type="InterPro" id="IPR023282">
    <property type="entry name" value="HMG_CoA_Rdtase_N"/>
</dbReference>
<keyword evidence="9" id="KW-0521">NADP</keyword>
<evidence type="ECO:0000256" key="3">
    <source>
        <dbReference type="ARBA" id="ARBA00005084"/>
    </source>
</evidence>
<comment type="subcellular location">
    <subcellularLocation>
        <location evidence="1">Endoplasmic reticulum membrane</location>
        <topology evidence="1">Multi-pass membrane protein</topology>
    </subcellularLocation>
    <subcellularLocation>
        <location evidence="2">Peroxisome membrane</location>
        <topology evidence="2">Multi-pass membrane protein</topology>
    </subcellularLocation>
</comment>